<evidence type="ECO:0000313" key="2">
    <source>
        <dbReference type="Proteomes" id="UP000515764"/>
    </source>
</evidence>
<dbReference type="RefSeq" id="WP_100458282.1">
    <property type="nucleotide sequence ID" value="NZ_CP045704.1"/>
</dbReference>
<dbReference type="Proteomes" id="UP000515764">
    <property type="component" value="Chromosome"/>
</dbReference>
<organism evidence="1 2">
    <name type="scientific">Streptomyces rutgersensis</name>
    <dbReference type="NCBI Taxonomy" id="53451"/>
    <lineage>
        <taxon>Bacteria</taxon>
        <taxon>Bacillati</taxon>
        <taxon>Actinomycetota</taxon>
        <taxon>Actinomycetes</taxon>
        <taxon>Kitasatosporales</taxon>
        <taxon>Streptomycetaceae</taxon>
        <taxon>Streptomyces</taxon>
        <taxon>Streptomyces diastaticus group</taxon>
    </lineage>
</organism>
<gene>
    <name evidence="1" type="ORF">F0345_23020</name>
</gene>
<evidence type="ECO:0000313" key="1">
    <source>
        <dbReference type="EMBL" id="QNE83631.1"/>
    </source>
</evidence>
<keyword evidence="2" id="KW-1185">Reference proteome</keyword>
<name>A0ABX6RTT6_9ACTN</name>
<proteinExistence type="predicted"/>
<sequence>MREAEQRRRWYAAVTQTRERQIEQHRATVLTEQIRAWRQADEIRAFCQAARARTGETPVTADEADWLDWAEAYAMQLDPLQEPLRTPVDPPAGLEVLRELAKIDVYAHPWPFDADGRWMLPDDRPTDPRT</sequence>
<accession>A0ABX6RTT6</accession>
<protein>
    <submittedName>
        <fullName evidence="1">Uncharacterized protein</fullName>
    </submittedName>
</protein>
<dbReference type="EMBL" id="CP045704">
    <property type="protein sequence ID" value="QNE83631.1"/>
    <property type="molecule type" value="Genomic_DNA"/>
</dbReference>
<reference evidence="2" key="1">
    <citation type="submission" date="2019-10" db="EMBL/GenBank/DDBJ databases">
        <title>Antimicrobial potential of Antarctic Bacteria.</title>
        <authorList>
            <person name="Benaud N."/>
            <person name="Edwards R.J."/>
            <person name="Ferrari B.C."/>
        </authorList>
    </citation>
    <scope>NUCLEOTIDE SEQUENCE [LARGE SCALE GENOMIC DNA]</scope>
    <source>
        <strain evidence="2">NBH77</strain>
    </source>
</reference>